<dbReference type="InterPro" id="IPR050216">
    <property type="entry name" value="LRR_domain-containing"/>
</dbReference>
<evidence type="ECO:0000256" key="1">
    <source>
        <dbReference type="ARBA" id="ARBA00004430"/>
    </source>
</evidence>
<dbReference type="GO" id="GO:0005930">
    <property type="term" value="C:axoneme"/>
    <property type="evidence" value="ECO:0007669"/>
    <property type="project" value="UniProtKB-SubCell"/>
</dbReference>
<name>E1ZFA0_CHLVA</name>
<dbReference type="KEGG" id="cvr:CHLNCDRAFT_133807"/>
<evidence type="ECO:0000256" key="3">
    <source>
        <dbReference type="ARBA" id="ARBA00022737"/>
    </source>
</evidence>
<dbReference type="Pfam" id="PF00560">
    <property type="entry name" value="LRR_1"/>
    <property type="match status" value="1"/>
</dbReference>
<proteinExistence type="predicted"/>
<sequence>MAVRNARSLEKQGKAHYVCNEGSLRFASLLWFPTVKLSRLPEDPEEAALVAAWLCERRDRAAIEVHAGREEEGQLALIDGLVALRSAPVVSLQIFAADADLPSDFLAGYECLLQELVLGYCGLTQLPAVLSRLTALRLLGLSGIHVQSGFQHLAPLSRLEELDLTPGEQLPAVLTLLTALTSLSIFGDDITLENGWQHLEPLRQLEDLHLICCLHEQLPQLLARLATLTSISIDSNTHLRHGWQHLPAASLQRLALEALAVEEVPVAFSRLTSLTALMLHHCSLDGGWHHLWPLRHLRQLVVSGCPERRLTEVPEELSQLTGLTSLYLQSNCLEGGWQHLLPLAHLQHLDLSDCGLQAVPPELAALQRRQGLESL</sequence>
<dbReference type="Proteomes" id="UP000008141">
    <property type="component" value="Unassembled WGS sequence"/>
</dbReference>
<accession>E1ZFA0</accession>
<dbReference type="InParanoid" id="E1ZFA0"/>
<keyword evidence="5" id="KW-1185">Reference proteome</keyword>
<keyword evidence="2" id="KW-0433">Leucine-rich repeat</keyword>
<gene>
    <name evidence="4" type="ORF">CHLNCDRAFT_133807</name>
</gene>
<comment type="subcellular location">
    <subcellularLocation>
        <location evidence="1">Cytoplasm</location>
        <location evidence="1">Cytoskeleton</location>
        <location evidence="1">Cilium axoneme</location>
    </subcellularLocation>
</comment>
<evidence type="ECO:0000256" key="2">
    <source>
        <dbReference type="ARBA" id="ARBA00022614"/>
    </source>
</evidence>
<dbReference type="OrthoDB" id="1002095at2759"/>
<dbReference type="InterPro" id="IPR001611">
    <property type="entry name" value="Leu-rich_rpt"/>
</dbReference>
<dbReference type="SUPFAM" id="SSF52058">
    <property type="entry name" value="L domain-like"/>
    <property type="match status" value="1"/>
</dbReference>
<dbReference type="InterPro" id="IPR032675">
    <property type="entry name" value="LRR_dom_sf"/>
</dbReference>
<dbReference type="GeneID" id="17354864"/>
<keyword evidence="3" id="KW-0677">Repeat</keyword>
<evidence type="ECO:0000313" key="4">
    <source>
        <dbReference type="EMBL" id="EFN55633.1"/>
    </source>
</evidence>
<evidence type="ECO:0000313" key="5">
    <source>
        <dbReference type="Proteomes" id="UP000008141"/>
    </source>
</evidence>
<dbReference type="AlphaFoldDB" id="E1ZFA0"/>
<reference evidence="4 5" key="1">
    <citation type="journal article" date="2010" name="Plant Cell">
        <title>The Chlorella variabilis NC64A genome reveals adaptation to photosymbiosis, coevolution with viruses, and cryptic sex.</title>
        <authorList>
            <person name="Blanc G."/>
            <person name="Duncan G."/>
            <person name="Agarkova I."/>
            <person name="Borodovsky M."/>
            <person name="Gurnon J."/>
            <person name="Kuo A."/>
            <person name="Lindquist E."/>
            <person name="Lucas S."/>
            <person name="Pangilinan J."/>
            <person name="Polle J."/>
            <person name="Salamov A."/>
            <person name="Terry A."/>
            <person name="Yamada T."/>
            <person name="Dunigan D.D."/>
            <person name="Grigoriev I.V."/>
            <person name="Claverie J.M."/>
            <person name="Van Etten J.L."/>
        </authorList>
    </citation>
    <scope>NUCLEOTIDE SEQUENCE [LARGE SCALE GENOMIC DNA]</scope>
    <source>
        <strain evidence="4 5">NC64A</strain>
    </source>
</reference>
<protein>
    <submittedName>
        <fullName evidence="4">Uncharacterized protein</fullName>
    </submittedName>
</protein>
<organism evidence="5">
    <name type="scientific">Chlorella variabilis</name>
    <name type="common">Green alga</name>
    <dbReference type="NCBI Taxonomy" id="554065"/>
    <lineage>
        <taxon>Eukaryota</taxon>
        <taxon>Viridiplantae</taxon>
        <taxon>Chlorophyta</taxon>
        <taxon>core chlorophytes</taxon>
        <taxon>Trebouxiophyceae</taxon>
        <taxon>Chlorellales</taxon>
        <taxon>Chlorellaceae</taxon>
        <taxon>Chlorella clade</taxon>
        <taxon>Chlorella</taxon>
    </lineage>
</organism>
<dbReference type="Gene3D" id="3.80.10.10">
    <property type="entry name" value="Ribonuclease Inhibitor"/>
    <property type="match status" value="1"/>
</dbReference>
<dbReference type="EMBL" id="GL433844">
    <property type="protein sequence ID" value="EFN55633.1"/>
    <property type="molecule type" value="Genomic_DNA"/>
</dbReference>
<dbReference type="PANTHER" id="PTHR48051:SF1">
    <property type="entry name" value="RAS SUPPRESSOR PROTEIN 1"/>
    <property type="match status" value="1"/>
</dbReference>
<dbReference type="RefSeq" id="XP_005847735.1">
    <property type="nucleotide sequence ID" value="XM_005847673.1"/>
</dbReference>
<dbReference type="PANTHER" id="PTHR48051">
    <property type="match status" value="1"/>
</dbReference>